<evidence type="ECO:0000256" key="12">
    <source>
        <dbReference type="HAMAP-Rule" id="MF_00983"/>
    </source>
</evidence>
<dbReference type="PROSITE" id="PS51192">
    <property type="entry name" value="HELICASE_ATP_BIND_1"/>
    <property type="match status" value="1"/>
</dbReference>
<comment type="catalytic activity">
    <reaction evidence="12">
        <text>Couples ATP hydrolysis with the unwinding of duplex DNA by translocating in the 3'-5' direction.</text>
        <dbReference type="EC" id="5.6.2.4"/>
    </reaction>
</comment>
<dbReference type="Pfam" id="PF17764">
    <property type="entry name" value="PriA_3primeBD"/>
    <property type="match status" value="1"/>
</dbReference>
<evidence type="ECO:0000256" key="6">
    <source>
        <dbReference type="ARBA" id="ARBA00022806"/>
    </source>
</evidence>
<dbReference type="InterPro" id="IPR042115">
    <property type="entry name" value="PriA_3primeBD_sf"/>
</dbReference>
<feature type="binding site" evidence="12">
    <location>
        <position position="498"/>
    </location>
    <ligand>
        <name>Zn(2+)</name>
        <dbReference type="ChEBI" id="CHEBI:29105"/>
        <label>1</label>
    </ligand>
</feature>
<dbReference type="GO" id="GO:0008270">
    <property type="term" value="F:zinc ion binding"/>
    <property type="evidence" value="ECO:0007669"/>
    <property type="project" value="UniProtKB-UniRule"/>
</dbReference>
<keyword evidence="2 12" id="KW-0235">DNA replication</keyword>
<keyword evidence="9 12" id="KW-0238">DNA-binding</keyword>
<keyword evidence="15" id="KW-1185">Reference proteome</keyword>
<dbReference type="InterPro" id="IPR040498">
    <property type="entry name" value="PriA_CRR"/>
</dbReference>
<dbReference type="FunFam" id="3.40.50.300:FF:000489">
    <property type="entry name" value="Primosome assembly protein PriA"/>
    <property type="match status" value="1"/>
</dbReference>
<evidence type="ECO:0000256" key="4">
    <source>
        <dbReference type="ARBA" id="ARBA00022741"/>
    </source>
</evidence>
<comment type="catalytic activity">
    <reaction evidence="11 12">
        <text>ATP + H2O = ADP + phosphate + H(+)</text>
        <dbReference type="Rhea" id="RHEA:13065"/>
        <dbReference type="ChEBI" id="CHEBI:15377"/>
        <dbReference type="ChEBI" id="CHEBI:15378"/>
        <dbReference type="ChEBI" id="CHEBI:30616"/>
        <dbReference type="ChEBI" id="CHEBI:43474"/>
        <dbReference type="ChEBI" id="CHEBI:456216"/>
        <dbReference type="EC" id="5.6.2.4"/>
    </reaction>
</comment>
<feature type="binding site" evidence="12">
    <location>
        <position position="455"/>
    </location>
    <ligand>
        <name>Zn(2+)</name>
        <dbReference type="ChEBI" id="CHEBI:29105"/>
        <label>1</label>
    </ligand>
</feature>
<comment type="function">
    <text evidence="12">Initiates the restart of stalled replication forks, which reloads the replicative helicase on sites other than the origin of replication. Recognizes and binds to abandoned replication forks and remodels them to uncover a helicase loading site. Promotes assembly of the primosome at these replication forks.</text>
</comment>
<dbReference type="InterPro" id="IPR014001">
    <property type="entry name" value="Helicase_ATP-bd"/>
</dbReference>
<dbReference type="NCBIfam" id="TIGR00595">
    <property type="entry name" value="priA"/>
    <property type="match status" value="1"/>
</dbReference>
<evidence type="ECO:0000256" key="1">
    <source>
        <dbReference type="ARBA" id="ARBA00022515"/>
    </source>
</evidence>
<accession>A0A081B8E0</accession>
<dbReference type="InterPro" id="IPR011545">
    <property type="entry name" value="DEAD/DEAH_box_helicase_dom"/>
</dbReference>
<protein>
    <recommendedName>
        <fullName evidence="12">Replication restart protein PriA</fullName>
    </recommendedName>
    <alternativeName>
        <fullName evidence="12">ATP-dependent DNA helicase PriA</fullName>
        <ecNumber evidence="12">5.6.2.4</ecNumber>
    </alternativeName>
    <alternativeName>
        <fullName evidence="12">DNA 3'-5' helicase PriA</fullName>
    </alternativeName>
</protein>
<feature type="domain" description="Helicase ATP-binding" evidence="13">
    <location>
        <begin position="228"/>
        <end position="394"/>
    </location>
</feature>
<dbReference type="Gene3D" id="3.40.50.300">
    <property type="entry name" value="P-loop containing nucleotide triphosphate hydrolases"/>
    <property type="match status" value="2"/>
</dbReference>
<evidence type="ECO:0000256" key="8">
    <source>
        <dbReference type="ARBA" id="ARBA00022840"/>
    </source>
</evidence>
<feature type="binding site" evidence="12">
    <location>
        <position position="495"/>
    </location>
    <ligand>
        <name>Zn(2+)</name>
        <dbReference type="ChEBI" id="CHEBI:29105"/>
        <label>1</label>
    </ligand>
</feature>
<dbReference type="SMART" id="SM00487">
    <property type="entry name" value="DEXDc"/>
    <property type="match status" value="1"/>
</dbReference>
<dbReference type="GO" id="GO:0005524">
    <property type="term" value="F:ATP binding"/>
    <property type="evidence" value="ECO:0007669"/>
    <property type="project" value="UniProtKB-UniRule"/>
</dbReference>
<feature type="binding site" evidence="12">
    <location>
        <position position="464"/>
    </location>
    <ligand>
        <name>Zn(2+)</name>
        <dbReference type="ChEBI" id="CHEBI:29105"/>
        <label>2</label>
    </ligand>
</feature>
<dbReference type="Proteomes" id="UP000028702">
    <property type="component" value="Unassembled WGS sequence"/>
</dbReference>
<keyword evidence="8 12" id="KW-0067">ATP-binding</keyword>
<dbReference type="GO" id="GO:0006310">
    <property type="term" value="P:DNA recombination"/>
    <property type="evidence" value="ECO:0007669"/>
    <property type="project" value="InterPro"/>
</dbReference>
<evidence type="ECO:0000313" key="15">
    <source>
        <dbReference type="Proteomes" id="UP000028702"/>
    </source>
</evidence>
<dbReference type="GO" id="GO:1990077">
    <property type="term" value="C:primosome complex"/>
    <property type="evidence" value="ECO:0007669"/>
    <property type="project" value="UniProtKB-UniRule"/>
</dbReference>
<dbReference type="PANTHER" id="PTHR30580">
    <property type="entry name" value="PRIMOSOMAL PROTEIN N"/>
    <property type="match status" value="1"/>
</dbReference>
<evidence type="ECO:0000256" key="5">
    <source>
        <dbReference type="ARBA" id="ARBA00022801"/>
    </source>
</evidence>
<dbReference type="NCBIfam" id="NF004070">
    <property type="entry name" value="PRK05580.2-2"/>
    <property type="match status" value="1"/>
</dbReference>
<comment type="caution">
    <text evidence="14">The sequence shown here is derived from an EMBL/GenBank/DDBJ whole genome shotgun (WGS) entry which is preliminary data.</text>
</comment>
<evidence type="ECO:0000256" key="7">
    <source>
        <dbReference type="ARBA" id="ARBA00022833"/>
    </source>
</evidence>
<dbReference type="CDD" id="cd17929">
    <property type="entry name" value="DEXHc_priA"/>
    <property type="match status" value="1"/>
</dbReference>
<dbReference type="RefSeq" id="WP_081875377.1">
    <property type="nucleotide sequence ID" value="NZ_BBIO01000003.1"/>
</dbReference>
<dbReference type="InterPro" id="IPR041222">
    <property type="entry name" value="PriA_3primeBD"/>
</dbReference>
<feature type="binding site" evidence="12">
    <location>
        <position position="458"/>
    </location>
    <ligand>
        <name>Zn(2+)</name>
        <dbReference type="ChEBI" id="CHEBI:29105"/>
        <label>1</label>
    </ligand>
</feature>
<dbReference type="InterPro" id="IPR041236">
    <property type="entry name" value="PriA_C"/>
</dbReference>
<feature type="binding site" evidence="12">
    <location>
        <position position="467"/>
    </location>
    <ligand>
        <name>Zn(2+)</name>
        <dbReference type="ChEBI" id="CHEBI:29105"/>
        <label>2</label>
    </ligand>
</feature>
<dbReference type="GO" id="GO:0003677">
    <property type="term" value="F:DNA binding"/>
    <property type="evidence" value="ECO:0007669"/>
    <property type="project" value="UniProtKB-UniRule"/>
</dbReference>
<dbReference type="AlphaFoldDB" id="A0A081B8E0"/>
<dbReference type="SMART" id="SM00490">
    <property type="entry name" value="HELICc"/>
    <property type="match status" value="1"/>
</dbReference>
<evidence type="ECO:0000313" key="14">
    <source>
        <dbReference type="EMBL" id="GAK44308.1"/>
    </source>
</evidence>
<comment type="subunit">
    <text evidence="12">Component of the replication restart primosome.</text>
</comment>
<evidence type="ECO:0000256" key="10">
    <source>
        <dbReference type="ARBA" id="ARBA00023235"/>
    </source>
</evidence>
<dbReference type="InterPro" id="IPR027417">
    <property type="entry name" value="P-loop_NTPase"/>
</dbReference>
<dbReference type="GO" id="GO:0006270">
    <property type="term" value="P:DNA replication initiation"/>
    <property type="evidence" value="ECO:0007669"/>
    <property type="project" value="TreeGrafter"/>
</dbReference>
<dbReference type="GO" id="GO:0006302">
    <property type="term" value="P:double-strand break repair"/>
    <property type="evidence" value="ECO:0007669"/>
    <property type="project" value="InterPro"/>
</dbReference>
<dbReference type="EMBL" id="BBIO01000003">
    <property type="protein sequence ID" value="GAK44308.1"/>
    <property type="molecule type" value="Genomic_DNA"/>
</dbReference>
<dbReference type="SUPFAM" id="SSF52540">
    <property type="entry name" value="P-loop containing nucleoside triphosphate hydrolases"/>
    <property type="match status" value="2"/>
</dbReference>
<keyword evidence="1 12" id="KW-0639">Primosome</keyword>
<dbReference type="InterPro" id="IPR001650">
    <property type="entry name" value="Helicase_C-like"/>
</dbReference>
<dbReference type="HAMAP" id="MF_00983">
    <property type="entry name" value="PriA"/>
    <property type="match status" value="1"/>
</dbReference>
<dbReference type="GO" id="GO:0006269">
    <property type="term" value="P:DNA replication, synthesis of primer"/>
    <property type="evidence" value="ECO:0007669"/>
    <property type="project" value="UniProtKB-KW"/>
</dbReference>
<keyword evidence="4 12" id="KW-0547">Nucleotide-binding</keyword>
<name>A0A081B8E0_9HYPH</name>
<dbReference type="eggNOG" id="COG1198">
    <property type="taxonomic scope" value="Bacteria"/>
</dbReference>
<reference evidence="14 15" key="1">
    <citation type="submission" date="2014-07" db="EMBL/GenBank/DDBJ databases">
        <title>Tepidicaulis marinum gen. nov., sp. nov., a novel marine bacterium denitrifying nitrate to nitrous oxide strictly under microaerobic conditions.</title>
        <authorList>
            <person name="Takeuchi M."/>
            <person name="Yamagishi T."/>
            <person name="Kamagata Y."/>
            <person name="Oshima K."/>
            <person name="Hattori M."/>
            <person name="Katayama T."/>
            <person name="Hanada S."/>
            <person name="Tamaki H."/>
            <person name="Marumo K."/>
            <person name="Maeda H."/>
            <person name="Nedachi M."/>
            <person name="Iwasaki W."/>
            <person name="Suwa Y."/>
            <person name="Sakata S."/>
        </authorList>
    </citation>
    <scope>NUCLEOTIDE SEQUENCE [LARGE SCALE GENOMIC DNA]</scope>
    <source>
        <strain evidence="14 15">MA2</strain>
    </source>
</reference>
<dbReference type="Pfam" id="PF18319">
    <property type="entry name" value="Zn_ribbon_PriA"/>
    <property type="match status" value="1"/>
</dbReference>
<evidence type="ECO:0000256" key="9">
    <source>
        <dbReference type="ARBA" id="ARBA00023125"/>
    </source>
</evidence>
<sequence length="746" mass="80962">MTTKLSHSASPERAPHALKGAAAGGERVGVLLPLALSGAYDYLVPEGLRLAPGDYVTVPLGPRLMVGVVWGPGSGEVADKKLKKVADRLDVPPMPEGLRKFTEWVADYTLSPPGMVLRLAMRAPGALEPPRLCTAYRLAEGAEAVLPKMTPARTRVLDVARDGFARRSGELAEEAGVSAGVVKGLADAGVLEKVAFTTERGFDVPDLEVPRPALSAAQSDAAAAIGTRVEEGGFETFLLDGVTGSGKTEVYFEAAARALAAGRQVLILLPEIALTSQFLDRFEARFGCRPAEWHSDLPARERRRVWRGVAEGRARIVVGARSALFLPFAELGLIVVDEEHEIAFKQDEGVHYNARDMAVVRGSLGAFPVVLASATPALETMANVWAGRYRHLVLSERHGAAQMPDVFAIDMRADPPERGRWLSPRLVKSMAQGLAKEEQSLLFLNRRGYAPLTLCRSCGHRLECPQCDSWLVEHRFRKELACHHCGYTAPSPKACPACGAEDALVACGPGVERIAEEVTELFPEARVALLSSDVLRGPAAYREAVRQIEEHEVDIIIGTQVVAKGHNFPLLTLVGVVDSDLGLENGDLRAAERTFQLLHQVSGRAGRAEKPGRVLMQTYMPEHGVMRALLSGDRDAFLEREAAGRERLGYPPYGRLAGIVLSSPRLDQLQALARDMARLAPLSEKIDVLGPAPAPLALLRGRHRMRFLVKARREAHIQGYIAQWLAQVQIPAAVRVAVDIDPYNFS</sequence>
<gene>
    <name evidence="12" type="primary">priA</name>
    <name evidence="14" type="ORF">M2A_0807</name>
</gene>
<dbReference type="Gene3D" id="3.40.1440.60">
    <property type="entry name" value="PriA, 3(prime) DNA-binding domain"/>
    <property type="match status" value="1"/>
</dbReference>
<keyword evidence="6 12" id="KW-0347">Helicase</keyword>
<feature type="binding site" evidence="12">
    <location>
        <position position="485"/>
    </location>
    <ligand>
        <name>Zn(2+)</name>
        <dbReference type="ChEBI" id="CHEBI:29105"/>
        <label>2</label>
    </ligand>
</feature>
<dbReference type="CDD" id="cd18804">
    <property type="entry name" value="SF2_C_priA"/>
    <property type="match status" value="1"/>
</dbReference>
<dbReference type="InterPro" id="IPR005259">
    <property type="entry name" value="PriA"/>
</dbReference>
<evidence type="ECO:0000259" key="13">
    <source>
        <dbReference type="PROSITE" id="PS51192"/>
    </source>
</evidence>
<dbReference type="GO" id="GO:0043138">
    <property type="term" value="F:3'-5' DNA helicase activity"/>
    <property type="evidence" value="ECO:0007669"/>
    <property type="project" value="UniProtKB-EC"/>
</dbReference>
<keyword evidence="5 12" id="KW-0378">Hydrolase</keyword>
<comment type="similarity">
    <text evidence="12">Belongs to the helicase family. PriA subfamily.</text>
</comment>
<dbReference type="PANTHER" id="PTHR30580:SF0">
    <property type="entry name" value="PRIMOSOMAL PROTEIN N"/>
    <property type="match status" value="1"/>
</dbReference>
<dbReference type="GO" id="GO:0016887">
    <property type="term" value="F:ATP hydrolysis activity"/>
    <property type="evidence" value="ECO:0007669"/>
    <property type="project" value="RHEA"/>
</dbReference>
<keyword evidence="10 12" id="KW-0413">Isomerase</keyword>
<dbReference type="STRING" id="1333998.M2A_0807"/>
<feature type="binding site" evidence="12">
    <location>
        <position position="482"/>
    </location>
    <ligand>
        <name>Zn(2+)</name>
        <dbReference type="ChEBI" id="CHEBI:29105"/>
        <label>2</label>
    </ligand>
</feature>
<keyword evidence="3 12" id="KW-0479">Metal-binding</keyword>
<keyword evidence="7 12" id="KW-0862">Zinc</keyword>
<evidence type="ECO:0000256" key="2">
    <source>
        <dbReference type="ARBA" id="ARBA00022705"/>
    </source>
</evidence>
<evidence type="ECO:0000256" key="3">
    <source>
        <dbReference type="ARBA" id="ARBA00022723"/>
    </source>
</evidence>
<evidence type="ECO:0000256" key="11">
    <source>
        <dbReference type="ARBA" id="ARBA00048988"/>
    </source>
</evidence>
<proteinExistence type="inferred from homology"/>
<organism evidence="14 15">
    <name type="scientific">Tepidicaulis marinus</name>
    <dbReference type="NCBI Taxonomy" id="1333998"/>
    <lineage>
        <taxon>Bacteria</taxon>
        <taxon>Pseudomonadati</taxon>
        <taxon>Pseudomonadota</taxon>
        <taxon>Alphaproteobacteria</taxon>
        <taxon>Hyphomicrobiales</taxon>
        <taxon>Parvibaculaceae</taxon>
        <taxon>Tepidicaulis</taxon>
    </lineage>
</organism>
<dbReference type="Pfam" id="PF18074">
    <property type="entry name" value="PriA_C"/>
    <property type="match status" value="1"/>
</dbReference>
<dbReference type="Pfam" id="PF00270">
    <property type="entry name" value="DEAD"/>
    <property type="match status" value="1"/>
</dbReference>
<dbReference type="EC" id="5.6.2.4" evidence="12"/>
<comment type="cofactor">
    <cofactor evidence="12">
        <name>Zn(2+)</name>
        <dbReference type="ChEBI" id="CHEBI:29105"/>
    </cofactor>
    <text evidence="12">Binds 2 zinc ions per subunit.</text>
</comment>